<gene>
    <name evidence="2" type="ORF">CONCODRAFT_84570</name>
</gene>
<dbReference type="PANTHER" id="PTHR34818:SF1">
    <property type="entry name" value="PROTEIN BLI-3"/>
    <property type="match status" value="1"/>
</dbReference>
<name>A0A137P9I2_CONC2</name>
<dbReference type="Proteomes" id="UP000070444">
    <property type="component" value="Unassembled WGS sequence"/>
</dbReference>
<evidence type="ECO:0000313" key="3">
    <source>
        <dbReference type="Proteomes" id="UP000070444"/>
    </source>
</evidence>
<protein>
    <submittedName>
        <fullName evidence="2">Uncharacterized protein</fullName>
    </submittedName>
</protein>
<feature type="region of interest" description="Disordered" evidence="1">
    <location>
        <begin position="153"/>
        <end position="172"/>
    </location>
</feature>
<proteinExistence type="predicted"/>
<dbReference type="PANTHER" id="PTHR34818">
    <property type="entry name" value="PROTEIN BLI-3"/>
    <property type="match status" value="1"/>
</dbReference>
<dbReference type="SUPFAM" id="SSF50475">
    <property type="entry name" value="FMN-binding split barrel"/>
    <property type="match status" value="1"/>
</dbReference>
<dbReference type="InterPro" id="IPR012349">
    <property type="entry name" value="Split_barrel_FMN-bd"/>
</dbReference>
<evidence type="ECO:0000256" key="1">
    <source>
        <dbReference type="SAM" id="MobiDB-lite"/>
    </source>
</evidence>
<reference evidence="2 3" key="1">
    <citation type="journal article" date="2015" name="Genome Biol. Evol.">
        <title>Phylogenomic analyses indicate that early fungi evolved digesting cell walls of algal ancestors of land plants.</title>
        <authorList>
            <person name="Chang Y."/>
            <person name="Wang S."/>
            <person name="Sekimoto S."/>
            <person name="Aerts A.L."/>
            <person name="Choi C."/>
            <person name="Clum A."/>
            <person name="LaButti K.M."/>
            <person name="Lindquist E.A."/>
            <person name="Yee Ngan C."/>
            <person name="Ohm R.A."/>
            <person name="Salamov A.A."/>
            <person name="Grigoriev I.V."/>
            <person name="Spatafora J.W."/>
            <person name="Berbee M.L."/>
        </authorList>
    </citation>
    <scope>NUCLEOTIDE SEQUENCE [LARGE SCALE GENOMIC DNA]</scope>
    <source>
        <strain evidence="2 3">NRRL 28638</strain>
    </source>
</reference>
<sequence length="228" mass="26206">MSEPYYETAEQSEISLKLQLEKVYEFVDNSKLVFLSFVNSEGHIKTKTIPIYKRFNGVDLWFFISKENFNLDYANNKVLSITFVNESNGEWITYNGTVDPENDFDVIQSILKNKFQRAVYHTTNTISQIWTKSCDNVSQFTQKAINKLTFSEASTQEEKKEESNEAEPEKSISIQTNFVEPNLFNRIYQAAKGSLVGENTKVMVVGELSPQQLNLARQIETPLIKSKL</sequence>
<evidence type="ECO:0000313" key="2">
    <source>
        <dbReference type="EMBL" id="KXN71665.1"/>
    </source>
</evidence>
<organism evidence="2 3">
    <name type="scientific">Conidiobolus coronatus (strain ATCC 28846 / CBS 209.66 / NRRL 28638)</name>
    <name type="common">Delacroixia coronata</name>
    <dbReference type="NCBI Taxonomy" id="796925"/>
    <lineage>
        <taxon>Eukaryota</taxon>
        <taxon>Fungi</taxon>
        <taxon>Fungi incertae sedis</taxon>
        <taxon>Zoopagomycota</taxon>
        <taxon>Entomophthoromycotina</taxon>
        <taxon>Entomophthoromycetes</taxon>
        <taxon>Entomophthorales</taxon>
        <taxon>Ancylistaceae</taxon>
        <taxon>Conidiobolus</taxon>
    </lineage>
</organism>
<feature type="compositionally biased region" description="Basic and acidic residues" evidence="1">
    <location>
        <begin position="156"/>
        <end position="170"/>
    </location>
</feature>
<dbReference type="InterPro" id="IPR052917">
    <property type="entry name" value="Stress-Dev_Protein"/>
</dbReference>
<dbReference type="EMBL" id="KQ964470">
    <property type="protein sequence ID" value="KXN71665.1"/>
    <property type="molecule type" value="Genomic_DNA"/>
</dbReference>
<dbReference type="AlphaFoldDB" id="A0A137P9I2"/>
<dbReference type="Gene3D" id="2.30.110.10">
    <property type="entry name" value="Electron Transport, Fmn-binding Protein, Chain A"/>
    <property type="match status" value="1"/>
</dbReference>
<accession>A0A137P9I2</accession>
<keyword evidence="3" id="KW-1185">Reference proteome</keyword>